<dbReference type="EMBL" id="UZAU01000743">
    <property type="status" value="NOT_ANNOTATED_CDS"/>
    <property type="molecule type" value="Genomic_DNA"/>
</dbReference>
<evidence type="ECO:0000313" key="2">
    <source>
        <dbReference type="Proteomes" id="UP000596661"/>
    </source>
</evidence>
<organism evidence="1 2">
    <name type="scientific">Cannabis sativa</name>
    <name type="common">Hemp</name>
    <name type="synonym">Marijuana</name>
    <dbReference type="NCBI Taxonomy" id="3483"/>
    <lineage>
        <taxon>Eukaryota</taxon>
        <taxon>Viridiplantae</taxon>
        <taxon>Streptophyta</taxon>
        <taxon>Embryophyta</taxon>
        <taxon>Tracheophyta</taxon>
        <taxon>Spermatophyta</taxon>
        <taxon>Magnoliopsida</taxon>
        <taxon>eudicotyledons</taxon>
        <taxon>Gunneridae</taxon>
        <taxon>Pentapetalae</taxon>
        <taxon>rosids</taxon>
        <taxon>fabids</taxon>
        <taxon>Rosales</taxon>
        <taxon>Cannabaceae</taxon>
        <taxon>Cannabis</taxon>
    </lineage>
</organism>
<keyword evidence="2" id="KW-1185">Reference proteome</keyword>
<dbReference type="EnsemblPlants" id="evm.model.09.985">
    <property type="protein sequence ID" value="cds.evm.model.09.985"/>
    <property type="gene ID" value="evm.TU.09.985"/>
</dbReference>
<name>A0A803QI01_CANSA</name>
<sequence length="285" mass="31915">MDRSVENSKRSLLDCLIEDLESDEIPMGVPFEQVTLVRNLECDNINVGETVIVNGEAPETIGYLIGPSDEGQDVCQDECSGEPTGFLNVNPKSFDCGFQFLFTPLVTEILSLYEISPRKLMPNGWRLLLSLEHFTEKFDTDFRVQPNTSEFVDRIIEDIEFIKEEHHKMSQKRTIKIPKASDAMARAKLTTTKKSKAEWSKQVSESNFTDVPLTPSSLGTFTTIKRNAEFLDPEVVDETVLRIPHTVSVYSNPSSIEGYVDGILHPVDRAGLIKLGPTGCLTPKM</sequence>
<dbReference type="Proteomes" id="UP000596661">
    <property type="component" value="Chromosome 9"/>
</dbReference>
<dbReference type="AlphaFoldDB" id="A0A803QI01"/>
<proteinExistence type="predicted"/>
<protein>
    <submittedName>
        <fullName evidence="1">Uncharacterized protein</fullName>
    </submittedName>
</protein>
<dbReference type="Gramene" id="evm.model.09.985">
    <property type="protein sequence ID" value="cds.evm.model.09.985"/>
    <property type="gene ID" value="evm.TU.09.985"/>
</dbReference>
<accession>A0A803QI01</accession>
<evidence type="ECO:0000313" key="1">
    <source>
        <dbReference type="EnsemblPlants" id="cds.evm.model.09.985"/>
    </source>
</evidence>
<reference evidence="1" key="2">
    <citation type="submission" date="2021-03" db="UniProtKB">
        <authorList>
            <consortium name="EnsemblPlants"/>
        </authorList>
    </citation>
    <scope>IDENTIFICATION</scope>
</reference>
<reference evidence="1" key="1">
    <citation type="submission" date="2018-11" db="EMBL/GenBank/DDBJ databases">
        <authorList>
            <person name="Grassa J C."/>
        </authorList>
    </citation>
    <scope>NUCLEOTIDE SEQUENCE [LARGE SCALE GENOMIC DNA]</scope>
</reference>